<evidence type="ECO:0000259" key="3">
    <source>
        <dbReference type="Pfam" id="PF04504"/>
    </source>
</evidence>
<dbReference type="EMBL" id="JBJUIK010000004">
    <property type="protein sequence ID" value="KAL3530228.1"/>
    <property type="molecule type" value="Genomic_DNA"/>
</dbReference>
<feature type="domain" description="Glabrous enhancer-binding protein-like DBD" evidence="3">
    <location>
        <begin position="105"/>
        <end position="193"/>
    </location>
</feature>
<dbReference type="InterPro" id="IPR053932">
    <property type="entry name" value="GeBP-like_DBD"/>
</dbReference>
<feature type="region of interest" description="Disordered" evidence="2">
    <location>
        <begin position="24"/>
        <end position="104"/>
    </location>
</feature>
<evidence type="ECO:0000313" key="5">
    <source>
        <dbReference type="Proteomes" id="UP001630127"/>
    </source>
</evidence>
<protein>
    <recommendedName>
        <fullName evidence="3">Glabrous enhancer-binding protein-like DBD domain-containing protein</fullName>
    </recommendedName>
</protein>
<name>A0ABD3AGH9_9GENT</name>
<comment type="similarity">
    <text evidence="1">Belongs to the GeBP family.</text>
</comment>
<dbReference type="AlphaFoldDB" id="A0ABD3AGH9"/>
<keyword evidence="5" id="KW-1185">Reference proteome</keyword>
<reference evidence="4 5" key="1">
    <citation type="submission" date="2024-11" db="EMBL/GenBank/DDBJ databases">
        <title>A near-complete genome assembly of Cinchona calisaya.</title>
        <authorList>
            <person name="Lian D.C."/>
            <person name="Zhao X.W."/>
            <person name="Wei L."/>
        </authorList>
    </citation>
    <scope>NUCLEOTIDE SEQUENCE [LARGE SCALE GENOMIC DNA]</scope>
    <source>
        <tissue evidence="4">Nenye</tissue>
    </source>
</reference>
<evidence type="ECO:0000313" key="4">
    <source>
        <dbReference type="EMBL" id="KAL3530228.1"/>
    </source>
</evidence>
<dbReference type="Pfam" id="PF04504">
    <property type="entry name" value="GeBP-like_DBD"/>
    <property type="match status" value="1"/>
</dbReference>
<proteinExistence type="inferred from homology"/>
<accession>A0ABD3AGH9</accession>
<organism evidence="4 5">
    <name type="scientific">Cinchona calisaya</name>
    <dbReference type="NCBI Taxonomy" id="153742"/>
    <lineage>
        <taxon>Eukaryota</taxon>
        <taxon>Viridiplantae</taxon>
        <taxon>Streptophyta</taxon>
        <taxon>Embryophyta</taxon>
        <taxon>Tracheophyta</taxon>
        <taxon>Spermatophyta</taxon>
        <taxon>Magnoliopsida</taxon>
        <taxon>eudicotyledons</taxon>
        <taxon>Gunneridae</taxon>
        <taxon>Pentapetalae</taxon>
        <taxon>asterids</taxon>
        <taxon>lamiids</taxon>
        <taxon>Gentianales</taxon>
        <taxon>Rubiaceae</taxon>
        <taxon>Cinchonoideae</taxon>
        <taxon>Cinchoneae</taxon>
        <taxon>Cinchona</taxon>
    </lineage>
</organism>
<sequence>MRIVPKATSLDFLYVQTVTNARTTAPTTTHHSGSSDTPTLNPSGEKSCSAYQSNNVSSADDTPRKPPSADQSSTNNVTSGLSNPGSSSLENLNQQGGDTPASAARDDINILTKMVAYYKANNEVYPSVSAERLADFVKNWLISDAEPVQVGKRIQELREMYGEYLIYNNNDEGGKQVYSDSPDGRLLSELSKKL</sequence>
<feature type="compositionally biased region" description="Polar residues" evidence="2">
    <location>
        <begin position="69"/>
        <end position="97"/>
    </location>
</feature>
<dbReference type="Proteomes" id="UP001630127">
    <property type="component" value="Unassembled WGS sequence"/>
</dbReference>
<gene>
    <name evidence="4" type="ORF">ACH5RR_009550</name>
</gene>
<comment type="caution">
    <text evidence="4">The sequence shown here is derived from an EMBL/GenBank/DDBJ whole genome shotgun (WGS) entry which is preliminary data.</text>
</comment>
<evidence type="ECO:0000256" key="1">
    <source>
        <dbReference type="ARBA" id="ARBA00010820"/>
    </source>
</evidence>
<feature type="compositionally biased region" description="Polar residues" evidence="2">
    <location>
        <begin position="30"/>
        <end position="60"/>
    </location>
</feature>
<evidence type="ECO:0000256" key="2">
    <source>
        <dbReference type="SAM" id="MobiDB-lite"/>
    </source>
</evidence>